<sequence>MNKKNDILEAATRSFSMFGYKATTIEQVAKLAKVGKGTVYNFYDNKEQLLKEAVLLMIDDMKKETENNFDPSISFMENVHQSIVRLLNYREQHLLFAKLLEEERQLQTPEVIEMISSINREIVMYISEKLGLAVERGEIRPCNVEVVAFVFLKSYLALVVDWQTTYSEPLTQQEIAEVIQQTIISGLSK</sequence>
<accession>A0A3N9UEN0</accession>
<feature type="domain" description="HTH tetR-type" evidence="4">
    <location>
        <begin position="1"/>
        <end position="61"/>
    </location>
</feature>
<evidence type="ECO:0000256" key="2">
    <source>
        <dbReference type="ARBA" id="ARBA00023125"/>
    </source>
</evidence>
<dbReference type="AlphaFoldDB" id="A0A3N9UEN0"/>
<dbReference type="InterPro" id="IPR036271">
    <property type="entry name" value="Tet_transcr_reg_TetR-rel_C_sf"/>
</dbReference>
<comment type="caution">
    <text evidence="5">The sequence shown here is derived from an EMBL/GenBank/DDBJ whole genome shotgun (WGS) entry which is preliminary data.</text>
</comment>
<evidence type="ECO:0000259" key="4">
    <source>
        <dbReference type="PROSITE" id="PS50977"/>
    </source>
</evidence>
<dbReference type="GO" id="GO:0003677">
    <property type="term" value="F:DNA binding"/>
    <property type="evidence" value="ECO:0007669"/>
    <property type="project" value="UniProtKB-UniRule"/>
</dbReference>
<protein>
    <submittedName>
        <fullName evidence="5">TetR/AcrR family transcriptional regulator</fullName>
    </submittedName>
</protein>
<dbReference type="Gene3D" id="1.10.10.60">
    <property type="entry name" value="Homeodomain-like"/>
    <property type="match status" value="1"/>
</dbReference>
<keyword evidence="1" id="KW-0678">Repressor</keyword>
<keyword evidence="6" id="KW-1185">Reference proteome</keyword>
<dbReference type="EMBL" id="RRCT01000008">
    <property type="protein sequence ID" value="RQW74658.1"/>
    <property type="molecule type" value="Genomic_DNA"/>
</dbReference>
<name>A0A3N9UEN0_9BACI</name>
<proteinExistence type="predicted"/>
<dbReference type="Pfam" id="PF00440">
    <property type="entry name" value="TetR_N"/>
    <property type="match status" value="1"/>
</dbReference>
<evidence type="ECO:0000313" key="6">
    <source>
        <dbReference type="Proteomes" id="UP000274033"/>
    </source>
</evidence>
<dbReference type="SUPFAM" id="SSF46689">
    <property type="entry name" value="Homeodomain-like"/>
    <property type="match status" value="1"/>
</dbReference>
<dbReference type="SUPFAM" id="SSF48498">
    <property type="entry name" value="Tetracyclin repressor-like, C-terminal domain"/>
    <property type="match status" value="1"/>
</dbReference>
<feature type="DNA-binding region" description="H-T-H motif" evidence="3">
    <location>
        <begin position="24"/>
        <end position="43"/>
    </location>
</feature>
<gene>
    <name evidence="5" type="ORF">EBB45_10525</name>
</gene>
<reference evidence="5 6" key="1">
    <citation type="journal article" date="2013" name="J. Microbiol.">
        <title>Lysinibacillus chungkukjangi sp. nov., isolated from Chungkukjang, Korean fermented soybean food.</title>
        <authorList>
            <person name="Kim S.J."/>
            <person name="Jang Y.H."/>
            <person name="Hamada M."/>
            <person name="Ahn J.H."/>
            <person name="Weon H.Y."/>
            <person name="Suzuki K."/>
            <person name="Whang K.S."/>
            <person name="Kwon S.W."/>
        </authorList>
    </citation>
    <scope>NUCLEOTIDE SEQUENCE [LARGE SCALE GENOMIC DNA]</scope>
    <source>
        <strain evidence="5 6">MCCC 1A12701</strain>
    </source>
</reference>
<dbReference type="PRINTS" id="PR00455">
    <property type="entry name" value="HTHTETR"/>
</dbReference>
<dbReference type="OrthoDB" id="9812484at2"/>
<dbReference type="PROSITE" id="PS50977">
    <property type="entry name" value="HTH_TETR_2"/>
    <property type="match status" value="1"/>
</dbReference>
<dbReference type="InterPro" id="IPR009057">
    <property type="entry name" value="Homeodomain-like_sf"/>
</dbReference>
<dbReference type="Proteomes" id="UP000274033">
    <property type="component" value="Unassembled WGS sequence"/>
</dbReference>
<evidence type="ECO:0000256" key="3">
    <source>
        <dbReference type="PROSITE-ProRule" id="PRU00335"/>
    </source>
</evidence>
<dbReference type="Gene3D" id="1.10.357.10">
    <property type="entry name" value="Tetracycline Repressor, domain 2"/>
    <property type="match status" value="1"/>
</dbReference>
<evidence type="ECO:0000256" key="1">
    <source>
        <dbReference type="ARBA" id="ARBA00022491"/>
    </source>
</evidence>
<organism evidence="5 6">
    <name type="scientific">Lysinibacillus composti</name>
    <dbReference type="NCBI Taxonomy" id="720633"/>
    <lineage>
        <taxon>Bacteria</taxon>
        <taxon>Bacillati</taxon>
        <taxon>Bacillota</taxon>
        <taxon>Bacilli</taxon>
        <taxon>Bacillales</taxon>
        <taxon>Bacillaceae</taxon>
        <taxon>Lysinibacillus</taxon>
    </lineage>
</organism>
<keyword evidence="2 3" id="KW-0238">DNA-binding</keyword>
<dbReference type="InterPro" id="IPR001647">
    <property type="entry name" value="HTH_TetR"/>
</dbReference>
<dbReference type="PANTHER" id="PTHR43479:SF11">
    <property type="entry name" value="ACREF_ENVCD OPERON REPRESSOR-RELATED"/>
    <property type="match status" value="1"/>
</dbReference>
<dbReference type="RefSeq" id="WP_124764473.1">
    <property type="nucleotide sequence ID" value="NZ_JAFBDY010000007.1"/>
</dbReference>
<dbReference type="PANTHER" id="PTHR43479">
    <property type="entry name" value="ACREF/ENVCD OPERON REPRESSOR-RELATED"/>
    <property type="match status" value="1"/>
</dbReference>
<evidence type="ECO:0000313" key="5">
    <source>
        <dbReference type="EMBL" id="RQW74658.1"/>
    </source>
</evidence>
<dbReference type="InterPro" id="IPR050624">
    <property type="entry name" value="HTH-type_Tx_Regulator"/>
</dbReference>